<feature type="non-terminal residue" evidence="1">
    <location>
        <position position="1"/>
    </location>
</feature>
<accession>A0ACC7NQ03</accession>
<proteinExistence type="predicted"/>
<name>A0ACC7NQ03_9BURK</name>
<sequence>DGHPVLVFPGLGVSGAATSDLRKRLQQLGYEVHDWEQGVNFGPGADNDLVLERLGDHLQQIHALHRRSVSLLGWSFGGVYARQLAAKYPELVRQVITLATPVADNADATHAGWLLNMLSSGISPMSQVSMRRSDAVTSVPCASVYSKTDGIVAWEGCVSTESRNHRNIEVEDVSHMGMVHHPEVLRVVADLLAQHRGGPRAAVTRAVGR</sequence>
<gene>
    <name evidence="1" type="ORF">PQR01_38505</name>
</gene>
<keyword evidence="1" id="KW-0378">Hydrolase</keyword>
<reference evidence="1 2" key="1">
    <citation type="journal article" date="2024" name="Chem. Sci.">
        <title>Discovery of megapolipeptins by genome mining of a Burkholderiales bacteria collection.</title>
        <authorList>
            <person name="Paulo B.S."/>
            <person name="Recchia M.J.J."/>
            <person name="Lee S."/>
            <person name="Fergusson C.H."/>
            <person name="Romanowski S.B."/>
            <person name="Hernandez A."/>
            <person name="Krull N."/>
            <person name="Liu D.Y."/>
            <person name="Cavanagh H."/>
            <person name="Bos A."/>
            <person name="Gray C.A."/>
            <person name="Murphy B.T."/>
            <person name="Linington R.G."/>
            <person name="Eustaquio A.S."/>
        </authorList>
    </citation>
    <scope>NUCLEOTIDE SEQUENCE [LARGE SCALE GENOMIC DNA]</scope>
    <source>
        <strain evidence="1 2">RL18-126-BIB-B</strain>
    </source>
</reference>
<evidence type="ECO:0000313" key="1">
    <source>
        <dbReference type="EMBL" id="MFM0109120.1"/>
    </source>
</evidence>
<keyword evidence="2" id="KW-1185">Reference proteome</keyword>
<dbReference type="EMBL" id="JAQQDW010000169">
    <property type="protein sequence ID" value="MFM0109120.1"/>
    <property type="molecule type" value="Genomic_DNA"/>
</dbReference>
<dbReference type="Proteomes" id="UP001629235">
    <property type="component" value="Unassembled WGS sequence"/>
</dbReference>
<comment type="caution">
    <text evidence="1">The sequence shown here is derived from an EMBL/GenBank/DDBJ whole genome shotgun (WGS) entry which is preliminary data.</text>
</comment>
<organism evidence="1 2">
    <name type="scientific">Paraburkholderia rhynchosiae</name>
    <dbReference type="NCBI Taxonomy" id="487049"/>
    <lineage>
        <taxon>Bacteria</taxon>
        <taxon>Pseudomonadati</taxon>
        <taxon>Pseudomonadota</taxon>
        <taxon>Betaproteobacteria</taxon>
        <taxon>Burkholderiales</taxon>
        <taxon>Burkholderiaceae</taxon>
        <taxon>Paraburkholderia</taxon>
    </lineage>
</organism>
<protein>
    <submittedName>
        <fullName evidence="1">Alpha/beta fold hydrolase</fullName>
    </submittedName>
</protein>
<evidence type="ECO:0000313" key="2">
    <source>
        <dbReference type="Proteomes" id="UP001629235"/>
    </source>
</evidence>